<name>A0A9P9E8H1_9PLEO</name>
<dbReference type="Proteomes" id="UP000700596">
    <property type="component" value="Unassembled WGS sequence"/>
</dbReference>
<evidence type="ECO:0000313" key="2">
    <source>
        <dbReference type="Proteomes" id="UP000700596"/>
    </source>
</evidence>
<gene>
    <name evidence="1" type="ORF">B0J11DRAFT_521975</name>
</gene>
<organism evidence="1 2">
    <name type="scientific">Dendryphion nanum</name>
    <dbReference type="NCBI Taxonomy" id="256645"/>
    <lineage>
        <taxon>Eukaryota</taxon>
        <taxon>Fungi</taxon>
        <taxon>Dikarya</taxon>
        <taxon>Ascomycota</taxon>
        <taxon>Pezizomycotina</taxon>
        <taxon>Dothideomycetes</taxon>
        <taxon>Pleosporomycetidae</taxon>
        <taxon>Pleosporales</taxon>
        <taxon>Torulaceae</taxon>
        <taxon>Dendryphion</taxon>
    </lineage>
</organism>
<evidence type="ECO:0000313" key="1">
    <source>
        <dbReference type="EMBL" id="KAH7132554.1"/>
    </source>
</evidence>
<accession>A0A9P9E8H1</accession>
<protein>
    <submittedName>
        <fullName evidence="1">Uncharacterized protein</fullName>
    </submittedName>
</protein>
<dbReference type="EMBL" id="JAGMWT010000003">
    <property type="protein sequence ID" value="KAH7132554.1"/>
    <property type="molecule type" value="Genomic_DNA"/>
</dbReference>
<reference evidence="1" key="1">
    <citation type="journal article" date="2021" name="Nat. Commun.">
        <title>Genetic determinants of endophytism in the Arabidopsis root mycobiome.</title>
        <authorList>
            <person name="Mesny F."/>
            <person name="Miyauchi S."/>
            <person name="Thiergart T."/>
            <person name="Pickel B."/>
            <person name="Atanasova L."/>
            <person name="Karlsson M."/>
            <person name="Huettel B."/>
            <person name="Barry K.W."/>
            <person name="Haridas S."/>
            <person name="Chen C."/>
            <person name="Bauer D."/>
            <person name="Andreopoulos W."/>
            <person name="Pangilinan J."/>
            <person name="LaButti K."/>
            <person name="Riley R."/>
            <person name="Lipzen A."/>
            <person name="Clum A."/>
            <person name="Drula E."/>
            <person name="Henrissat B."/>
            <person name="Kohler A."/>
            <person name="Grigoriev I.V."/>
            <person name="Martin F.M."/>
            <person name="Hacquard S."/>
        </authorList>
    </citation>
    <scope>NUCLEOTIDE SEQUENCE</scope>
    <source>
        <strain evidence="1">MPI-CAGE-CH-0243</strain>
    </source>
</reference>
<sequence>MSILDRIPYSNVFKHSTSTKSTQTTLGTSPCTTYKIGYVTISQEIAGGLLMPGEFPTSEEVKRKTQKYTRKLFRDWVTLSAIAKRHEMLTMNTWARKSFSQRTKILLPAWPNMATQHRPDIAAFQNNSSTQSSREAYMWSYIIDLEDLPKPEKFLIFVDVRGLNQPERFVHSDLEMAQLSESSRVAMPSFLNRYTMLFLGRNNVRNCGELWPWSEDQGAFENIRNGIGIHPGHGFQA</sequence>
<dbReference type="PANTHER" id="PTHR40788:SF2">
    <property type="entry name" value="CLR5 DOMAIN-CONTAINING PROTEIN"/>
    <property type="match status" value="1"/>
</dbReference>
<dbReference type="OrthoDB" id="2922289at2759"/>
<dbReference type="PANTHER" id="PTHR40788">
    <property type="entry name" value="CLR5 DOMAIN-CONTAINING PROTEIN-RELATED"/>
    <property type="match status" value="1"/>
</dbReference>
<dbReference type="AlphaFoldDB" id="A0A9P9E8H1"/>
<comment type="caution">
    <text evidence="1">The sequence shown here is derived from an EMBL/GenBank/DDBJ whole genome shotgun (WGS) entry which is preliminary data.</text>
</comment>
<proteinExistence type="predicted"/>
<keyword evidence="2" id="KW-1185">Reference proteome</keyword>